<comment type="caution">
    <text evidence="1">The sequence shown here is derived from an EMBL/GenBank/DDBJ whole genome shotgun (WGS) entry which is preliminary data.</text>
</comment>
<name>A0ACC1Y2L6_MELAZ</name>
<sequence length="307" mass="34794">MADALVSAVTEQLVSIISQQAEDRIGLIVGADKEVEKLSSNFRAIQAVLEDAETRQVKEKAVRDWLEKLKGVCYDIDDVLDEWKTSFLKLQIEQVENASKPLRKVCSVVSYYLRCCRRVIFRYDIAAKIEELNKSLDVISIEKSRFNLSLTEGTQKLEQPMTTSLIDIQETSISYMPKGVERLTALLRLGDFVVDNGGDGSKTCKLDSLKNFKQLKSIAIKGWGDLVDLGDIKRANLNQKINLLELDLNFDGMMNVDHEVILEAVLPPAHLEILKIEQHRGKTIFPGWSNNSEILKSPLLFEYLHER</sequence>
<evidence type="ECO:0000313" key="2">
    <source>
        <dbReference type="Proteomes" id="UP001164539"/>
    </source>
</evidence>
<organism evidence="1 2">
    <name type="scientific">Melia azedarach</name>
    <name type="common">Chinaberry tree</name>
    <dbReference type="NCBI Taxonomy" id="155640"/>
    <lineage>
        <taxon>Eukaryota</taxon>
        <taxon>Viridiplantae</taxon>
        <taxon>Streptophyta</taxon>
        <taxon>Embryophyta</taxon>
        <taxon>Tracheophyta</taxon>
        <taxon>Spermatophyta</taxon>
        <taxon>Magnoliopsida</taxon>
        <taxon>eudicotyledons</taxon>
        <taxon>Gunneridae</taxon>
        <taxon>Pentapetalae</taxon>
        <taxon>rosids</taxon>
        <taxon>malvids</taxon>
        <taxon>Sapindales</taxon>
        <taxon>Meliaceae</taxon>
        <taxon>Melia</taxon>
    </lineage>
</organism>
<gene>
    <name evidence="1" type="ORF">OWV82_009700</name>
</gene>
<keyword evidence="2" id="KW-1185">Reference proteome</keyword>
<dbReference type="EMBL" id="CM051398">
    <property type="protein sequence ID" value="KAJ4717956.1"/>
    <property type="molecule type" value="Genomic_DNA"/>
</dbReference>
<accession>A0ACC1Y2L6</accession>
<protein>
    <submittedName>
        <fullName evidence="1">NB-ARC domain-containing disease resistance protein</fullName>
    </submittedName>
</protein>
<reference evidence="1 2" key="1">
    <citation type="journal article" date="2023" name="Science">
        <title>Complex scaffold remodeling in plant triterpene biosynthesis.</title>
        <authorList>
            <person name="De La Pena R."/>
            <person name="Hodgson H."/>
            <person name="Liu J.C."/>
            <person name="Stephenson M.J."/>
            <person name="Martin A.C."/>
            <person name="Owen C."/>
            <person name="Harkess A."/>
            <person name="Leebens-Mack J."/>
            <person name="Jimenez L.E."/>
            <person name="Osbourn A."/>
            <person name="Sattely E.S."/>
        </authorList>
    </citation>
    <scope>NUCLEOTIDE SEQUENCE [LARGE SCALE GENOMIC DNA]</scope>
    <source>
        <strain evidence="2">cv. JPN11</strain>
        <tissue evidence="1">Leaf</tissue>
    </source>
</reference>
<evidence type="ECO:0000313" key="1">
    <source>
        <dbReference type="EMBL" id="KAJ4717956.1"/>
    </source>
</evidence>
<proteinExistence type="predicted"/>
<dbReference type="Proteomes" id="UP001164539">
    <property type="component" value="Chromosome 5"/>
</dbReference>